<reference evidence="3" key="2">
    <citation type="submission" date="2013-04" db="EMBL/GenBank/DDBJ databases">
        <title>Genomic mechanisms accounting for the adaptation to parasitism in nematode-trapping fungi.</title>
        <authorList>
            <person name="Ahren D.G."/>
        </authorList>
    </citation>
    <scope>NUCLEOTIDE SEQUENCE [LARGE SCALE GENOMIC DNA]</scope>
    <source>
        <strain evidence="3">CBS 200.50</strain>
    </source>
</reference>
<dbReference type="HOGENOM" id="CLU_2320304_0_0_1"/>
<evidence type="ECO:0000313" key="3">
    <source>
        <dbReference type="Proteomes" id="UP000015100"/>
    </source>
</evidence>
<name>S8BWM3_DACHA</name>
<organism evidence="2 3">
    <name type="scientific">Dactylellina haptotyla (strain CBS 200.50)</name>
    <name type="common">Nematode-trapping fungus</name>
    <name type="synonym">Monacrosporium haptotylum</name>
    <dbReference type="NCBI Taxonomy" id="1284197"/>
    <lineage>
        <taxon>Eukaryota</taxon>
        <taxon>Fungi</taxon>
        <taxon>Dikarya</taxon>
        <taxon>Ascomycota</taxon>
        <taxon>Pezizomycotina</taxon>
        <taxon>Orbiliomycetes</taxon>
        <taxon>Orbiliales</taxon>
        <taxon>Orbiliaceae</taxon>
        <taxon>Dactylellina</taxon>
    </lineage>
</organism>
<feature type="chain" id="PRO_5004561465" evidence="1">
    <location>
        <begin position="17"/>
        <end position="99"/>
    </location>
</feature>
<evidence type="ECO:0000313" key="2">
    <source>
        <dbReference type="EMBL" id="EPS39732.1"/>
    </source>
</evidence>
<keyword evidence="3" id="KW-1185">Reference proteome</keyword>
<proteinExistence type="predicted"/>
<dbReference type="Proteomes" id="UP000015100">
    <property type="component" value="Unassembled WGS sequence"/>
</dbReference>
<feature type="signal peptide" evidence="1">
    <location>
        <begin position="1"/>
        <end position="16"/>
    </location>
</feature>
<keyword evidence="1" id="KW-0732">Signal</keyword>
<accession>S8BWM3</accession>
<reference evidence="2 3" key="1">
    <citation type="journal article" date="2013" name="PLoS Genet.">
        <title>Genomic mechanisms accounting for the adaptation to parasitism in nematode-trapping fungi.</title>
        <authorList>
            <person name="Meerupati T."/>
            <person name="Andersson K.M."/>
            <person name="Friman E."/>
            <person name="Kumar D."/>
            <person name="Tunlid A."/>
            <person name="Ahren D."/>
        </authorList>
    </citation>
    <scope>NUCLEOTIDE SEQUENCE [LARGE SCALE GENOMIC DNA]</scope>
    <source>
        <strain evidence="2 3">CBS 200.50</strain>
    </source>
</reference>
<protein>
    <submittedName>
        <fullName evidence="2">Uncharacterized protein</fullName>
    </submittedName>
</protein>
<gene>
    <name evidence="2" type="ORF">H072_6454</name>
</gene>
<dbReference type="OMA" id="QKRCTAG"/>
<dbReference type="EMBL" id="AQGS01000454">
    <property type="protein sequence ID" value="EPS39732.1"/>
    <property type="molecule type" value="Genomic_DNA"/>
</dbReference>
<evidence type="ECO:0000256" key="1">
    <source>
        <dbReference type="SAM" id="SignalP"/>
    </source>
</evidence>
<dbReference type="AlphaFoldDB" id="S8BWM3"/>
<sequence length="99" mass="10663">MKFTLCLLAIIGATTAVPNPIADSVIQKRCTAGTELYYWCKNACGYNCRAQYNSCRSIPGPGGCSEAYSRMVSYCTTCCEYGDCVNCQNCGNSYGPPPV</sequence>
<dbReference type="OrthoDB" id="5327621at2759"/>
<comment type="caution">
    <text evidence="2">The sequence shown here is derived from an EMBL/GenBank/DDBJ whole genome shotgun (WGS) entry which is preliminary data.</text>
</comment>